<protein>
    <submittedName>
        <fullName evidence="6">Transcriptional regulator VanR</fullName>
    </submittedName>
</protein>
<dbReference type="KEGG" id="ngg:RG540_CH22700"/>
<dbReference type="RefSeq" id="WP_080724915.1">
    <property type="nucleotide sequence ID" value="NZ_HG938353.1"/>
</dbReference>
<dbReference type="CDD" id="cd07377">
    <property type="entry name" value="WHTH_GntR"/>
    <property type="match status" value="1"/>
</dbReference>
<evidence type="ECO:0000256" key="1">
    <source>
        <dbReference type="ARBA" id="ARBA00023015"/>
    </source>
</evidence>
<dbReference type="SUPFAM" id="SSF48008">
    <property type="entry name" value="GntR ligand-binding domain-like"/>
    <property type="match status" value="1"/>
</dbReference>
<dbReference type="PROSITE" id="PS50949">
    <property type="entry name" value="HTH_GNTR"/>
    <property type="match status" value="1"/>
</dbReference>
<dbReference type="InterPro" id="IPR000524">
    <property type="entry name" value="Tscrpt_reg_HTH_GntR"/>
</dbReference>
<reference evidence="7" key="1">
    <citation type="journal article" date="2014" name="BMC Genomics">
        <title>Genome sequencing of two Neorhizobium galegae strains reveals a noeT gene responsible for the unusual acetylation of the nodulation factors.</title>
        <authorList>
            <person name="Osterman J."/>
            <person name="Marsh J."/>
            <person name="Laine P.K."/>
            <person name="Zeng Z."/>
            <person name="Alatalo E."/>
            <person name="Sullivan J.T."/>
            <person name="Young J.P."/>
            <person name="Thomas-Oates J."/>
            <person name="Paulin L."/>
            <person name="Lindstrom K."/>
        </authorList>
    </citation>
    <scope>NUCLEOTIDE SEQUENCE [LARGE SCALE GENOMIC DNA]</scope>
    <source>
        <strain evidence="7">HAMBI 540</strain>
    </source>
</reference>
<dbReference type="eggNOG" id="COG1802">
    <property type="taxonomic scope" value="Bacteria"/>
</dbReference>
<evidence type="ECO:0000313" key="7">
    <source>
        <dbReference type="Proteomes" id="UP000028181"/>
    </source>
</evidence>
<dbReference type="PANTHER" id="PTHR43537:SF51">
    <property type="entry name" value="HTH-TYPE TRANSCRIPTIONAL REGULATOR LGOR-RELATED"/>
    <property type="match status" value="1"/>
</dbReference>
<feature type="domain" description="HTH gntR-type" evidence="5">
    <location>
        <begin position="17"/>
        <end position="84"/>
    </location>
</feature>
<keyword evidence="7" id="KW-1185">Reference proteome</keyword>
<accession>A0A068SQH0</accession>
<keyword evidence="3" id="KW-0804">Transcription</keyword>
<sequence>MTTGTRPPNPPGPEKQETRQQHVIDKLRTWASDGTIDPRKKLSESGLAEALGVSRTPIRHALAVLVEEGVLQRVGARGYRVRAYKVADVIEAIELRSMIEGYAAKKIASEGPSPTLVAELKDCLREGDDIFENGGIDDPVNEGRYAAMNLRFHTLITEAGGGNLLHQLTSLFDRVPFGAPDSIRFDNITRKERAQHLHYAHWQHHHMVSALIARDGARAESLFREHGEGVKISLGISKGLFAIDGSRILPIFDLDSPAGHINGLMQDENED</sequence>
<dbReference type="OrthoDB" id="9789310at2"/>
<dbReference type="PATRIC" id="fig|1028800.3.peg.2298"/>
<dbReference type="Gene3D" id="1.10.10.10">
    <property type="entry name" value="Winged helix-like DNA-binding domain superfamily/Winged helix DNA-binding domain"/>
    <property type="match status" value="1"/>
</dbReference>
<proteinExistence type="predicted"/>
<dbReference type="Proteomes" id="UP000028181">
    <property type="component" value="Chromosome I"/>
</dbReference>
<dbReference type="InterPro" id="IPR011711">
    <property type="entry name" value="GntR_C"/>
</dbReference>
<gene>
    <name evidence="6" type="primary">vanR</name>
    <name evidence="6" type="ORF">RG540_CH22700</name>
</gene>
<name>A0A068SQH0_NEOGA</name>
<dbReference type="GO" id="GO:0003677">
    <property type="term" value="F:DNA binding"/>
    <property type="evidence" value="ECO:0007669"/>
    <property type="project" value="UniProtKB-KW"/>
</dbReference>
<dbReference type="PANTHER" id="PTHR43537">
    <property type="entry name" value="TRANSCRIPTIONAL REGULATOR, GNTR FAMILY"/>
    <property type="match status" value="1"/>
</dbReference>
<dbReference type="GO" id="GO:0003700">
    <property type="term" value="F:DNA-binding transcription factor activity"/>
    <property type="evidence" value="ECO:0007669"/>
    <property type="project" value="InterPro"/>
</dbReference>
<evidence type="ECO:0000256" key="3">
    <source>
        <dbReference type="ARBA" id="ARBA00023163"/>
    </source>
</evidence>
<evidence type="ECO:0000313" key="6">
    <source>
        <dbReference type="EMBL" id="CDN48438.1"/>
    </source>
</evidence>
<dbReference type="AlphaFoldDB" id="A0A068SQH0"/>
<dbReference type="PRINTS" id="PR00035">
    <property type="entry name" value="HTHGNTR"/>
</dbReference>
<dbReference type="SUPFAM" id="SSF46785">
    <property type="entry name" value="Winged helix' DNA-binding domain"/>
    <property type="match status" value="1"/>
</dbReference>
<evidence type="ECO:0000256" key="2">
    <source>
        <dbReference type="ARBA" id="ARBA00023125"/>
    </source>
</evidence>
<dbReference type="Pfam" id="PF00392">
    <property type="entry name" value="GntR"/>
    <property type="match status" value="1"/>
</dbReference>
<dbReference type="InterPro" id="IPR036388">
    <property type="entry name" value="WH-like_DNA-bd_sf"/>
</dbReference>
<organism evidence="6 7">
    <name type="scientific">Neorhizobium galegae bv. orientalis str. HAMBI 540</name>
    <dbReference type="NCBI Taxonomy" id="1028800"/>
    <lineage>
        <taxon>Bacteria</taxon>
        <taxon>Pseudomonadati</taxon>
        <taxon>Pseudomonadota</taxon>
        <taxon>Alphaproteobacteria</taxon>
        <taxon>Hyphomicrobiales</taxon>
        <taxon>Rhizobiaceae</taxon>
        <taxon>Rhizobium/Agrobacterium group</taxon>
        <taxon>Neorhizobium</taxon>
    </lineage>
</organism>
<dbReference type="GeneID" id="24257373"/>
<dbReference type="Gene3D" id="1.20.120.530">
    <property type="entry name" value="GntR ligand-binding domain-like"/>
    <property type="match status" value="1"/>
</dbReference>
<dbReference type="SMART" id="SM00345">
    <property type="entry name" value="HTH_GNTR"/>
    <property type="match status" value="1"/>
</dbReference>
<dbReference type="EMBL" id="HG938353">
    <property type="protein sequence ID" value="CDN48438.1"/>
    <property type="molecule type" value="Genomic_DNA"/>
</dbReference>
<dbReference type="InterPro" id="IPR008920">
    <property type="entry name" value="TF_FadR/GntR_C"/>
</dbReference>
<dbReference type="InterPro" id="IPR036390">
    <property type="entry name" value="WH_DNA-bd_sf"/>
</dbReference>
<keyword evidence="2" id="KW-0238">DNA-binding</keyword>
<dbReference type="SMART" id="SM00895">
    <property type="entry name" value="FCD"/>
    <property type="match status" value="1"/>
</dbReference>
<evidence type="ECO:0000256" key="4">
    <source>
        <dbReference type="SAM" id="MobiDB-lite"/>
    </source>
</evidence>
<dbReference type="Pfam" id="PF07729">
    <property type="entry name" value="FCD"/>
    <property type="match status" value="1"/>
</dbReference>
<evidence type="ECO:0000259" key="5">
    <source>
        <dbReference type="PROSITE" id="PS50949"/>
    </source>
</evidence>
<dbReference type="HOGENOM" id="CLU_017584_5_1_5"/>
<keyword evidence="1" id="KW-0805">Transcription regulation</keyword>
<feature type="region of interest" description="Disordered" evidence="4">
    <location>
        <begin position="1"/>
        <end position="21"/>
    </location>
</feature>